<dbReference type="PANTHER" id="PTHR11715">
    <property type="entry name" value="GLYCINE CLEAVAGE SYSTEM H PROTEIN"/>
    <property type="match status" value="1"/>
</dbReference>
<evidence type="ECO:0000313" key="5">
    <source>
        <dbReference type="Proteomes" id="UP000032552"/>
    </source>
</evidence>
<evidence type="ECO:0000256" key="1">
    <source>
        <dbReference type="ARBA" id="ARBA00009249"/>
    </source>
</evidence>
<dbReference type="GO" id="GO:0005960">
    <property type="term" value="C:glycine cleavage complex"/>
    <property type="evidence" value="ECO:0007669"/>
    <property type="project" value="InterPro"/>
</dbReference>
<dbReference type="RefSeq" id="WP_003569969.1">
    <property type="nucleotide sequence ID" value="NZ_BAYM01000085.1"/>
</dbReference>
<dbReference type="InterPro" id="IPR002930">
    <property type="entry name" value="GCV_H"/>
</dbReference>
<comment type="similarity">
    <text evidence="1">Belongs to the GcvH family.</text>
</comment>
<dbReference type="InterPro" id="IPR033753">
    <property type="entry name" value="GCV_H/Fam206"/>
</dbReference>
<dbReference type="Pfam" id="PF01597">
    <property type="entry name" value="GCV_H"/>
    <property type="match status" value="1"/>
</dbReference>
<dbReference type="PANTHER" id="PTHR11715:SF3">
    <property type="entry name" value="GLYCINE CLEAVAGE SYSTEM H PROTEIN-RELATED"/>
    <property type="match status" value="1"/>
</dbReference>
<dbReference type="InterPro" id="IPR000089">
    <property type="entry name" value="Biotin_lipoyl"/>
</dbReference>
<evidence type="ECO:0000313" key="4">
    <source>
        <dbReference type="EMBL" id="GAN36677.1"/>
    </source>
</evidence>
<evidence type="ECO:0000256" key="2">
    <source>
        <dbReference type="ARBA" id="ARBA00022823"/>
    </source>
</evidence>
<dbReference type="PROSITE" id="PS50968">
    <property type="entry name" value="BIOTINYL_LIPOYL"/>
    <property type="match status" value="1"/>
</dbReference>
<dbReference type="Proteomes" id="UP000032552">
    <property type="component" value="Unassembled WGS sequence"/>
</dbReference>
<dbReference type="PROSITE" id="PS00189">
    <property type="entry name" value="LIPOYL"/>
    <property type="match status" value="1"/>
</dbReference>
<name>A0A0C9QA76_LACPA</name>
<keyword evidence="2" id="KW-0450">Lipoyl</keyword>
<accession>A0A0C9QA76</accession>
<evidence type="ECO:0000259" key="3">
    <source>
        <dbReference type="PROSITE" id="PS50968"/>
    </source>
</evidence>
<proteinExistence type="inferred from homology"/>
<dbReference type="Gene3D" id="2.40.50.100">
    <property type="match status" value="1"/>
</dbReference>
<dbReference type="AlphaFoldDB" id="A0A0C9QA76"/>
<feature type="domain" description="Lipoyl-binding" evidence="3">
    <location>
        <begin position="15"/>
        <end position="97"/>
    </location>
</feature>
<dbReference type="InterPro" id="IPR011053">
    <property type="entry name" value="Single_hybrid_motif"/>
</dbReference>
<protein>
    <submittedName>
        <fullName evidence="4">Glycine cleavage system protein H</fullName>
    </submittedName>
</protein>
<gene>
    <name evidence="4" type="ORF">LC0644_1266</name>
</gene>
<dbReference type="GO" id="GO:0009249">
    <property type="term" value="P:protein lipoylation"/>
    <property type="evidence" value="ECO:0007669"/>
    <property type="project" value="TreeGrafter"/>
</dbReference>
<comment type="caution">
    <text evidence="4">The sequence shown here is derived from an EMBL/GenBank/DDBJ whole genome shotgun (WGS) entry which is preliminary data.</text>
</comment>
<dbReference type="InterPro" id="IPR003016">
    <property type="entry name" value="2-oxoA_DH_lipoyl-BS"/>
</dbReference>
<reference evidence="5" key="1">
    <citation type="submission" date="2014-05" db="EMBL/GenBank/DDBJ databases">
        <title>Whole genome sequencing of Lactobacillus casei NRIC0644.</title>
        <authorList>
            <person name="Atarashi H."/>
            <person name="Yoshida Y."/>
            <person name="Fujimura S."/>
            <person name="Tanaka N."/>
            <person name="Shiwa Y."/>
            <person name="Yoshikawa H."/>
            <person name="Okada S."/>
            <person name="Nakagawa J."/>
        </authorList>
    </citation>
    <scope>NUCLEOTIDE SEQUENCE [LARGE SCALE GENOMIC DNA]</scope>
    <source>
        <strain evidence="5">NRIC0644</strain>
    </source>
</reference>
<dbReference type="SUPFAM" id="SSF51230">
    <property type="entry name" value="Single hybrid motif"/>
    <property type="match status" value="1"/>
</dbReference>
<organism evidence="4 5">
    <name type="scientific">Lacticaseibacillus paracasei NRIC 0644</name>
    <dbReference type="NCBI Taxonomy" id="1435038"/>
    <lineage>
        <taxon>Bacteria</taxon>
        <taxon>Bacillati</taxon>
        <taxon>Bacillota</taxon>
        <taxon>Bacilli</taxon>
        <taxon>Lactobacillales</taxon>
        <taxon>Lactobacillaceae</taxon>
        <taxon>Lacticaseibacillus</taxon>
    </lineage>
</organism>
<dbReference type="GO" id="GO:0005737">
    <property type="term" value="C:cytoplasm"/>
    <property type="evidence" value="ECO:0007669"/>
    <property type="project" value="TreeGrafter"/>
</dbReference>
<dbReference type="CDD" id="cd06848">
    <property type="entry name" value="GCS_H"/>
    <property type="match status" value="1"/>
</dbReference>
<sequence length="99" mass="10796">MATTYFWQDELAAGQIRLGLTQEAQETLGKIKYVDLPTIGASLTTGKPFLSVEAEKAVLDLEAPLAGTIVDVHQELSDKPALLDETDHNQNWVVTVSTK</sequence>
<dbReference type="EMBL" id="BAYM01000085">
    <property type="protein sequence ID" value="GAN36677.1"/>
    <property type="molecule type" value="Genomic_DNA"/>
</dbReference>
<dbReference type="GO" id="GO:0019464">
    <property type="term" value="P:glycine decarboxylation via glycine cleavage system"/>
    <property type="evidence" value="ECO:0007669"/>
    <property type="project" value="InterPro"/>
</dbReference>